<evidence type="ECO:0008006" key="4">
    <source>
        <dbReference type="Google" id="ProtNLM"/>
    </source>
</evidence>
<evidence type="ECO:0000313" key="3">
    <source>
        <dbReference type="Proteomes" id="UP001055117"/>
    </source>
</evidence>
<gene>
    <name evidence="2" type="ORF">AFCDBAGC_3976</name>
</gene>
<evidence type="ECO:0000313" key="2">
    <source>
        <dbReference type="EMBL" id="GJD46096.1"/>
    </source>
</evidence>
<reference evidence="2 3" key="1">
    <citation type="journal article" date="2021" name="Front. Microbiol.">
        <title>Comprehensive Comparative Genomics and Phenotyping of Methylobacterium Species.</title>
        <authorList>
            <person name="Alessa O."/>
            <person name="Ogura Y."/>
            <person name="Fujitani Y."/>
            <person name="Takami H."/>
            <person name="Hayashi T."/>
            <person name="Sahin N."/>
            <person name="Tani A."/>
        </authorList>
    </citation>
    <scope>NUCLEOTIDE SEQUENCE [LARGE SCALE GENOMIC DNA]</scope>
    <source>
        <strain evidence="2 3">DSM 23679</strain>
    </source>
</reference>
<accession>A0ABQ4QLH3</accession>
<proteinExistence type="predicted"/>
<keyword evidence="3" id="KW-1185">Reference proteome</keyword>
<dbReference type="EMBL" id="BPQG01000067">
    <property type="protein sequence ID" value="GJD46096.1"/>
    <property type="molecule type" value="Genomic_DNA"/>
</dbReference>
<feature type="signal peptide" evidence="1">
    <location>
        <begin position="1"/>
        <end position="27"/>
    </location>
</feature>
<dbReference type="InterPro" id="IPR011250">
    <property type="entry name" value="OMP/PagP_B-barrel"/>
</dbReference>
<dbReference type="SUPFAM" id="SSF56925">
    <property type="entry name" value="OMPA-like"/>
    <property type="match status" value="1"/>
</dbReference>
<name>A0ABQ4QLH3_9HYPH</name>
<comment type="caution">
    <text evidence="2">The sequence shown here is derived from an EMBL/GenBank/DDBJ whole genome shotgun (WGS) entry which is preliminary data.</text>
</comment>
<sequence>MARSKLVALVRTLTLAASVGAPSLAAAADLLPPPPPPPYAPPIEVGGGWYLRGDVGASVYDRAKYSTSYDYNPYPDANRSYGNEVGGGGFAGAGVGYQFTPFLRADVTGEYRYSTGLRGSEYYKGYTDENGLGSYGINKSSGHFDSAVVLANAYFDLGTWYGITPFVGAGAGYAFNHVSGYGSNGQYTSASYAYDYGNPQYGGGCPCAPPTYNYAPVYDANGNVVYNNQANTKSYKDKTTGSFAWALHAGLAYNVTDAFKVELAYRYLNLGHASTGASFSTCCGEAGAGVKVKDIEAHDVKIGVRYMLGGLVAAPLPPLMNDYQPAPGPLVRKY</sequence>
<dbReference type="Gene3D" id="2.40.160.20">
    <property type="match status" value="1"/>
</dbReference>
<dbReference type="RefSeq" id="WP_147764636.1">
    <property type="nucleotide sequence ID" value="NZ_BPQG01000067.1"/>
</dbReference>
<organism evidence="2 3">
    <name type="scientific">Methylobacterium cerastii</name>
    <dbReference type="NCBI Taxonomy" id="932741"/>
    <lineage>
        <taxon>Bacteria</taxon>
        <taxon>Pseudomonadati</taxon>
        <taxon>Pseudomonadota</taxon>
        <taxon>Alphaproteobacteria</taxon>
        <taxon>Hyphomicrobiales</taxon>
        <taxon>Methylobacteriaceae</taxon>
        <taxon>Methylobacterium</taxon>
    </lineage>
</organism>
<protein>
    <recommendedName>
        <fullName evidence="4">Porin</fullName>
    </recommendedName>
</protein>
<evidence type="ECO:0000256" key="1">
    <source>
        <dbReference type="SAM" id="SignalP"/>
    </source>
</evidence>
<dbReference type="Proteomes" id="UP001055117">
    <property type="component" value="Unassembled WGS sequence"/>
</dbReference>
<feature type="chain" id="PRO_5045868517" description="Porin" evidence="1">
    <location>
        <begin position="28"/>
        <end position="334"/>
    </location>
</feature>
<keyword evidence="1" id="KW-0732">Signal</keyword>